<evidence type="ECO:0000256" key="3">
    <source>
        <dbReference type="ARBA" id="ARBA00022679"/>
    </source>
</evidence>
<dbReference type="InterPro" id="IPR029028">
    <property type="entry name" value="Alpha/beta_knot_MTases"/>
</dbReference>
<dbReference type="InterPro" id="IPR013123">
    <property type="entry name" value="SpoU_subst-bd"/>
</dbReference>
<dbReference type="Proteomes" id="UP001174196">
    <property type="component" value="Unassembled WGS sequence"/>
</dbReference>
<dbReference type="InterPro" id="IPR001537">
    <property type="entry name" value="SpoU_MeTrfase"/>
</dbReference>
<evidence type="ECO:0000259" key="4">
    <source>
        <dbReference type="SMART" id="SM00967"/>
    </source>
</evidence>
<protein>
    <submittedName>
        <fullName evidence="5">RNA methyltransferase</fullName>
    </submittedName>
</protein>
<dbReference type="SUPFAM" id="SSF75217">
    <property type="entry name" value="alpha/beta knot"/>
    <property type="match status" value="1"/>
</dbReference>
<dbReference type="PANTHER" id="PTHR43191:SF2">
    <property type="entry name" value="RRNA METHYLTRANSFERASE 3, MITOCHONDRIAL"/>
    <property type="match status" value="1"/>
</dbReference>
<dbReference type="InterPro" id="IPR029064">
    <property type="entry name" value="Ribosomal_eL30-like_sf"/>
</dbReference>
<dbReference type="EMBL" id="JANRHH010000014">
    <property type="protein sequence ID" value="MDN4592874.1"/>
    <property type="molecule type" value="Genomic_DNA"/>
</dbReference>
<dbReference type="GO" id="GO:0032259">
    <property type="term" value="P:methylation"/>
    <property type="evidence" value="ECO:0007669"/>
    <property type="project" value="UniProtKB-KW"/>
</dbReference>
<proteinExistence type="inferred from homology"/>
<gene>
    <name evidence="5" type="ORF">NWF35_02895</name>
</gene>
<dbReference type="PANTHER" id="PTHR43191">
    <property type="entry name" value="RRNA METHYLTRANSFERASE 3"/>
    <property type="match status" value="1"/>
</dbReference>
<keyword evidence="2 5" id="KW-0489">Methyltransferase</keyword>
<keyword evidence="6" id="KW-1185">Reference proteome</keyword>
<dbReference type="RefSeq" id="WP_301237589.1">
    <property type="nucleotide sequence ID" value="NZ_JANRHH010000014.1"/>
</dbReference>
<organism evidence="5 6">
    <name type="scientific">Polycladomyces subterraneus</name>
    <dbReference type="NCBI Taxonomy" id="1016997"/>
    <lineage>
        <taxon>Bacteria</taxon>
        <taxon>Bacillati</taxon>
        <taxon>Bacillota</taxon>
        <taxon>Bacilli</taxon>
        <taxon>Bacillales</taxon>
        <taxon>Thermoactinomycetaceae</taxon>
        <taxon>Polycladomyces</taxon>
    </lineage>
</organism>
<evidence type="ECO:0000313" key="5">
    <source>
        <dbReference type="EMBL" id="MDN4592874.1"/>
    </source>
</evidence>
<feature type="domain" description="RNA 2-O ribose methyltransferase substrate binding" evidence="4">
    <location>
        <begin position="33"/>
        <end position="106"/>
    </location>
</feature>
<dbReference type="CDD" id="cd18095">
    <property type="entry name" value="SpoU-like_rRNA-MTase"/>
    <property type="match status" value="1"/>
</dbReference>
<dbReference type="Pfam" id="PF00588">
    <property type="entry name" value="SpoU_methylase"/>
    <property type="match status" value="1"/>
</dbReference>
<dbReference type="Pfam" id="PF22435">
    <property type="entry name" value="MRM3-like_sub_bind"/>
    <property type="match status" value="1"/>
</dbReference>
<dbReference type="InterPro" id="IPR053888">
    <property type="entry name" value="MRM3-like_sub_bind"/>
</dbReference>
<evidence type="ECO:0000256" key="1">
    <source>
        <dbReference type="ARBA" id="ARBA00007228"/>
    </source>
</evidence>
<keyword evidence="3" id="KW-0808">Transferase</keyword>
<comment type="caution">
    <text evidence="5">The sequence shown here is derived from an EMBL/GenBank/DDBJ whole genome shotgun (WGS) entry which is preliminary data.</text>
</comment>
<accession>A0ABT8IL31</accession>
<sequence>MKSIVLTSQHNDQIKRWRKLQSRKGRQSLGALWIEGKHLLEESVKAGWRVRALIVDQDREAEHRPWWEKRIKNVPVYCLPSRLYRTLADTETPQGIAAEVEIPKGEVDQAIPADGVLLLLDAVQDPGNVGTMLRTARAVGAAGVWLGKGTVDPYNPKVVRAAMGALFHVPIRMIDLHEELQRLRSAGYWVVGTHPRGEHVHFDVSYPGRTAFLLGNEGRGVDPTLMRWVDREVSIPMPGGAESLNVSITASLLLYEYLRQQRGGSLDC</sequence>
<dbReference type="SMART" id="SM00967">
    <property type="entry name" value="SpoU_sub_bind"/>
    <property type="match status" value="1"/>
</dbReference>
<dbReference type="SUPFAM" id="SSF55315">
    <property type="entry name" value="L30e-like"/>
    <property type="match status" value="1"/>
</dbReference>
<evidence type="ECO:0000313" key="6">
    <source>
        <dbReference type="Proteomes" id="UP001174196"/>
    </source>
</evidence>
<dbReference type="InterPro" id="IPR051259">
    <property type="entry name" value="rRNA_Methyltransferase"/>
</dbReference>
<dbReference type="GO" id="GO:0008168">
    <property type="term" value="F:methyltransferase activity"/>
    <property type="evidence" value="ECO:0007669"/>
    <property type="project" value="UniProtKB-KW"/>
</dbReference>
<name>A0ABT8IL31_9BACL</name>
<dbReference type="InterPro" id="IPR029026">
    <property type="entry name" value="tRNA_m1G_MTases_N"/>
</dbReference>
<dbReference type="Gene3D" id="3.40.1280.10">
    <property type="match status" value="1"/>
</dbReference>
<comment type="similarity">
    <text evidence="1">Belongs to the class IV-like SAM-binding methyltransferase superfamily. RNA methyltransferase TrmH family.</text>
</comment>
<evidence type="ECO:0000256" key="2">
    <source>
        <dbReference type="ARBA" id="ARBA00022603"/>
    </source>
</evidence>
<dbReference type="Gene3D" id="3.30.1330.30">
    <property type="match status" value="1"/>
</dbReference>
<reference evidence="5" key="1">
    <citation type="submission" date="2022-08" db="EMBL/GenBank/DDBJ databases">
        <title>Polycladomyces zharkentsis sp. nov., a novel thermophilic CMC and starch-degrading bacterium isolated from a geothermal spring in Kazakhstan.</title>
        <authorList>
            <person name="Mashzhan A."/>
            <person name="Kistaubaeva A."/>
            <person name="Javier-Lopez R."/>
            <person name="Birkeland N.-K."/>
        </authorList>
    </citation>
    <scope>NUCLEOTIDE SEQUENCE</scope>
    <source>
        <strain evidence="5">KSR 13</strain>
    </source>
</reference>